<evidence type="ECO:0000259" key="1">
    <source>
        <dbReference type="Pfam" id="PF10114"/>
    </source>
</evidence>
<dbReference type="SUPFAM" id="SSF46955">
    <property type="entry name" value="Putative DNA-binding domain"/>
    <property type="match status" value="1"/>
</dbReference>
<dbReference type="InterPro" id="IPR041657">
    <property type="entry name" value="HTH_17"/>
</dbReference>
<comment type="caution">
    <text evidence="3">The sequence shown here is derived from an EMBL/GenBank/DDBJ whole genome shotgun (WGS) entry which is preliminary data.</text>
</comment>
<dbReference type="AlphaFoldDB" id="A0A7C1JPQ5"/>
<feature type="domain" description="Helix-turn-helix" evidence="2">
    <location>
        <begin position="4"/>
        <end position="54"/>
    </location>
</feature>
<dbReference type="InterPro" id="IPR018771">
    <property type="entry name" value="PocR_dom"/>
</dbReference>
<feature type="domain" description="PocR" evidence="1">
    <location>
        <begin position="74"/>
        <end position="232"/>
    </location>
</feature>
<sequence length="252" mass="27969">MTEFLTTRQLQEILHVDRTTIYRMADDGRIPAVKVGNQWRFPRRSIEGWLKSQSPVGATVNERTAPNSSDLRHLIPVECVQRIQDIFADLLGVMLVITDLQGEPVTAPSHVCPLFALAECLPAARHRCRQEWAALAQMPDLQPSFSRSHLGLLHARGLIRVGSELKAMLVVGGVAPAEWPPGATEIARLAEYLDASEADVQRAAAAAFVLSEPQKQQVLSYVQRIADVIAHIMNERNVLFSKLRTIAELTQI</sequence>
<dbReference type="Pfam" id="PF10114">
    <property type="entry name" value="PocR"/>
    <property type="match status" value="1"/>
</dbReference>
<dbReference type="InterPro" id="IPR009061">
    <property type="entry name" value="DNA-bd_dom_put_sf"/>
</dbReference>
<dbReference type="InterPro" id="IPR010093">
    <property type="entry name" value="SinI_DNA-bd"/>
</dbReference>
<evidence type="ECO:0000313" key="3">
    <source>
        <dbReference type="EMBL" id="HDX31545.1"/>
    </source>
</evidence>
<proteinExistence type="predicted"/>
<name>A0A7C1JPQ5_9CHLR</name>
<protein>
    <submittedName>
        <fullName evidence="3">Helix-turn-helix domain-containing protein</fullName>
    </submittedName>
</protein>
<dbReference type="EMBL" id="DSMG01000084">
    <property type="protein sequence ID" value="HDX31545.1"/>
    <property type="molecule type" value="Genomic_DNA"/>
</dbReference>
<reference evidence="3" key="1">
    <citation type="journal article" date="2020" name="mSystems">
        <title>Genome- and Community-Level Interaction Insights into Carbon Utilization and Element Cycling Functions of Hydrothermarchaeota in Hydrothermal Sediment.</title>
        <authorList>
            <person name="Zhou Z."/>
            <person name="Liu Y."/>
            <person name="Xu W."/>
            <person name="Pan J."/>
            <person name="Luo Z.H."/>
            <person name="Li M."/>
        </authorList>
    </citation>
    <scope>NUCLEOTIDE SEQUENCE [LARGE SCALE GENOMIC DNA]</scope>
    <source>
        <strain evidence="3">SpSt-289</strain>
    </source>
</reference>
<dbReference type="Pfam" id="PF12728">
    <property type="entry name" value="HTH_17"/>
    <property type="match status" value="1"/>
</dbReference>
<evidence type="ECO:0000259" key="2">
    <source>
        <dbReference type="Pfam" id="PF12728"/>
    </source>
</evidence>
<dbReference type="NCBIfam" id="TIGR01764">
    <property type="entry name" value="excise"/>
    <property type="match status" value="1"/>
</dbReference>
<dbReference type="GO" id="GO:0003677">
    <property type="term" value="F:DNA binding"/>
    <property type="evidence" value="ECO:0007669"/>
    <property type="project" value="InterPro"/>
</dbReference>
<organism evidence="3">
    <name type="scientific">Caldilinea aerophila</name>
    <dbReference type="NCBI Taxonomy" id="133453"/>
    <lineage>
        <taxon>Bacteria</taxon>
        <taxon>Bacillati</taxon>
        <taxon>Chloroflexota</taxon>
        <taxon>Caldilineae</taxon>
        <taxon>Caldilineales</taxon>
        <taxon>Caldilineaceae</taxon>
        <taxon>Caldilinea</taxon>
    </lineage>
</organism>
<gene>
    <name evidence="3" type="ORF">ENQ20_08615</name>
</gene>
<accession>A0A7C1JPQ5</accession>